<keyword evidence="3 7" id="KW-0812">Transmembrane</keyword>
<sequence>MSFEMIFVLIIIIAMLSGLLFEVARPDMVVFSALTILLITGILTPEEALQGFSNEGMLTIALLFIVAGAVQKSGIVDRAMSNWLDRGKSRNGSMFRFLIPSSLFSAFLNNTPIVVTFTPLIKKWCEDHGIAPSKFLIPLSYATILGGTMTLMGTSTNLVVHGMLLDYGFDGFSFYQLAIVGLPITVIGMAYLFTVGYKILPEHKGFQQQVKEESREYIAEMVVGSNFAHVNKSVQEAGLRDLKGLYLIEIIRGDERISPVRSTTTIQLGDRLIFAGLISTLADLQRIKGLYVETGTNIELNDLRNGTSQLVEVVVSHQSSLLSKSIKQSKFRSKYDAGVIAVHRNNERIHSKIGDIVLKPGDTLLLLAGPDFIENYQQSNDFYVVSPLDTPKSLNTHPKKGWFSVGLLITMIMMVTLGWLSMFKAMALAALILLGTRIITPEEAKRNIQFNVLLLIASSFGIGVAMTKTGLAKWIADGLLSVGQPLGIMAILFLMYLLTNVFTEIITNSAAAVLMLPIGLELANHLHVDPMGFAVLIAIAASASFMTPIGYQTNLIVYGPGGYTFTDYAKVGTPLSIIVMITTVIIVNLVWF</sequence>
<evidence type="ECO:0000313" key="10">
    <source>
        <dbReference type="Proteomes" id="UP000199095"/>
    </source>
</evidence>
<proteinExistence type="predicted"/>
<feature type="transmembrane region" description="Helical" evidence="7">
    <location>
        <begin position="402"/>
        <end position="435"/>
    </location>
</feature>
<feature type="transmembrane region" description="Helical" evidence="7">
    <location>
        <begin position="97"/>
        <end position="121"/>
    </location>
</feature>
<dbReference type="GO" id="GO:0006813">
    <property type="term" value="P:potassium ion transport"/>
    <property type="evidence" value="ECO:0007669"/>
    <property type="project" value="InterPro"/>
</dbReference>
<feature type="transmembrane region" description="Helical" evidence="7">
    <location>
        <begin position="6"/>
        <end position="21"/>
    </location>
</feature>
<keyword evidence="5 7" id="KW-1133">Transmembrane helix</keyword>
<evidence type="ECO:0000256" key="2">
    <source>
        <dbReference type="ARBA" id="ARBA00022448"/>
    </source>
</evidence>
<protein>
    <submittedName>
        <fullName evidence="9">Di-and tricarboxylate transporter</fullName>
    </submittedName>
</protein>
<dbReference type="InterPro" id="IPR031312">
    <property type="entry name" value="Na/sul_symport_CS"/>
</dbReference>
<evidence type="ECO:0000256" key="5">
    <source>
        <dbReference type="ARBA" id="ARBA00022989"/>
    </source>
</evidence>
<dbReference type="Proteomes" id="UP000199095">
    <property type="component" value="Unassembled WGS sequence"/>
</dbReference>
<dbReference type="STRING" id="237682.SAMN05421676_101398"/>
<evidence type="ECO:0000259" key="8">
    <source>
        <dbReference type="PROSITE" id="PS51202"/>
    </source>
</evidence>
<dbReference type="PROSITE" id="PS51202">
    <property type="entry name" value="RCK_C"/>
    <property type="match status" value="2"/>
</dbReference>
<dbReference type="SUPFAM" id="SSF116726">
    <property type="entry name" value="TrkA C-terminal domain-like"/>
    <property type="match status" value="2"/>
</dbReference>
<dbReference type="PROSITE" id="PS01271">
    <property type="entry name" value="NA_SULFATE"/>
    <property type="match status" value="1"/>
</dbReference>
<dbReference type="EMBL" id="FOHJ01000001">
    <property type="protein sequence ID" value="SES76666.1"/>
    <property type="molecule type" value="Genomic_DNA"/>
</dbReference>
<feature type="transmembrane region" description="Helical" evidence="7">
    <location>
        <begin position="28"/>
        <end position="45"/>
    </location>
</feature>
<feature type="transmembrane region" description="Helical" evidence="7">
    <location>
        <begin position="57"/>
        <end position="76"/>
    </location>
</feature>
<dbReference type="Pfam" id="PF02080">
    <property type="entry name" value="TrkA_C"/>
    <property type="match status" value="2"/>
</dbReference>
<keyword evidence="2" id="KW-0813">Transport</keyword>
<feature type="domain" description="RCK C-terminal" evidence="8">
    <location>
        <begin position="298"/>
        <end position="382"/>
    </location>
</feature>
<name>A0A1H9Z594_9BACI</name>
<evidence type="ECO:0000313" key="9">
    <source>
        <dbReference type="EMBL" id="SES76666.1"/>
    </source>
</evidence>
<evidence type="ECO:0000256" key="3">
    <source>
        <dbReference type="ARBA" id="ARBA00022692"/>
    </source>
</evidence>
<dbReference type="RefSeq" id="WP_093131416.1">
    <property type="nucleotide sequence ID" value="NZ_FOHJ01000001.1"/>
</dbReference>
<dbReference type="FunFam" id="3.30.70.1450:FF:000009">
    <property type="entry name" value="SLC13 family permease"/>
    <property type="match status" value="1"/>
</dbReference>
<feature type="transmembrane region" description="Helical" evidence="7">
    <location>
        <begin position="141"/>
        <end position="160"/>
    </location>
</feature>
<keyword evidence="10" id="KW-1185">Reference proteome</keyword>
<dbReference type="InterPro" id="IPR004680">
    <property type="entry name" value="Cit_transptr-like_dom"/>
</dbReference>
<gene>
    <name evidence="9" type="ORF">SAMN05421676_101398</name>
</gene>
<feature type="transmembrane region" description="Helical" evidence="7">
    <location>
        <begin position="172"/>
        <end position="193"/>
    </location>
</feature>
<dbReference type="AlphaFoldDB" id="A0A1H9Z594"/>
<dbReference type="InterPro" id="IPR006037">
    <property type="entry name" value="RCK_C"/>
</dbReference>
<dbReference type="InterPro" id="IPR036721">
    <property type="entry name" value="RCK_C_sf"/>
</dbReference>
<dbReference type="PANTHER" id="PTHR43652">
    <property type="entry name" value="BASIC AMINO ACID ANTIPORTER YFCC-RELATED"/>
    <property type="match status" value="1"/>
</dbReference>
<dbReference type="PANTHER" id="PTHR43652:SF2">
    <property type="entry name" value="BASIC AMINO ACID ANTIPORTER YFCC-RELATED"/>
    <property type="match status" value="1"/>
</dbReference>
<dbReference type="Gene3D" id="3.30.70.1450">
    <property type="entry name" value="Regulator of K+ conductance, C-terminal domain"/>
    <property type="match status" value="2"/>
</dbReference>
<evidence type="ECO:0000256" key="1">
    <source>
        <dbReference type="ARBA" id="ARBA00004141"/>
    </source>
</evidence>
<dbReference type="InterPro" id="IPR051679">
    <property type="entry name" value="DASS-Related_Transporters"/>
</dbReference>
<dbReference type="Pfam" id="PF03600">
    <property type="entry name" value="CitMHS"/>
    <property type="match status" value="1"/>
</dbReference>
<dbReference type="GO" id="GO:0005886">
    <property type="term" value="C:plasma membrane"/>
    <property type="evidence" value="ECO:0007669"/>
    <property type="project" value="TreeGrafter"/>
</dbReference>
<accession>A0A1H9Z594</accession>
<evidence type="ECO:0000256" key="4">
    <source>
        <dbReference type="ARBA" id="ARBA00022737"/>
    </source>
</evidence>
<feature type="transmembrane region" description="Helical" evidence="7">
    <location>
        <begin position="571"/>
        <end position="591"/>
    </location>
</feature>
<evidence type="ECO:0000256" key="6">
    <source>
        <dbReference type="ARBA" id="ARBA00023136"/>
    </source>
</evidence>
<comment type="subcellular location">
    <subcellularLocation>
        <location evidence="1">Membrane</location>
        <topology evidence="1">Multi-pass membrane protein</topology>
    </subcellularLocation>
</comment>
<dbReference type="OrthoDB" id="9765532at2"/>
<reference evidence="10" key="1">
    <citation type="submission" date="2016-10" db="EMBL/GenBank/DDBJ databases">
        <authorList>
            <person name="Varghese N."/>
            <person name="Submissions S."/>
        </authorList>
    </citation>
    <scope>NUCLEOTIDE SEQUENCE [LARGE SCALE GENOMIC DNA]</scope>
    <source>
        <strain evidence="10">CGMCC 1.3566</strain>
    </source>
</reference>
<keyword evidence="6 7" id="KW-0472">Membrane</keyword>
<feature type="transmembrane region" description="Helical" evidence="7">
    <location>
        <begin position="447"/>
        <end position="466"/>
    </location>
</feature>
<feature type="domain" description="RCK C-terminal" evidence="8">
    <location>
        <begin position="206"/>
        <end position="290"/>
    </location>
</feature>
<organism evidence="9 10">
    <name type="scientific">Salinibacillus kushneri</name>
    <dbReference type="NCBI Taxonomy" id="237682"/>
    <lineage>
        <taxon>Bacteria</taxon>
        <taxon>Bacillati</taxon>
        <taxon>Bacillota</taxon>
        <taxon>Bacilli</taxon>
        <taxon>Bacillales</taxon>
        <taxon>Bacillaceae</taxon>
        <taxon>Salinibacillus</taxon>
    </lineage>
</organism>
<dbReference type="GO" id="GO:0008324">
    <property type="term" value="F:monoatomic cation transmembrane transporter activity"/>
    <property type="evidence" value="ECO:0007669"/>
    <property type="project" value="InterPro"/>
</dbReference>
<feature type="transmembrane region" description="Helical" evidence="7">
    <location>
        <begin position="531"/>
        <end position="551"/>
    </location>
</feature>
<keyword evidence="4" id="KW-0677">Repeat</keyword>
<evidence type="ECO:0000256" key="7">
    <source>
        <dbReference type="SAM" id="Phobius"/>
    </source>
</evidence>
<feature type="transmembrane region" description="Helical" evidence="7">
    <location>
        <begin position="486"/>
        <end position="519"/>
    </location>
</feature>